<feature type="region of interest" description="Disordered" evidence="5">
    <location>
        <begin position="527"/>
        <end position="620"/>
    </location>
</feature>
<feature type="region of interest" description="Disordered" evidence="5">
    <location>
        <begin position="641"/>
        <end position="669"/>
    </location>
</feature>
<dbReference type="Pfam" id="PF08159">
    <property type="entry name" value="NUC153"/>
    <property type="match status" value="1"/>
</dbReference>
<feature type="region of interest" description="Disordered" evidence="5">
    <location>
        <begin position="454"/>
        <end position="485"/>
    </location>
</feature>
<feature type="domain" description="NUC153" evidence="6">
    <location>
        <begin position="678"/>
        <end position="705"/>
    </location>
</feature>
<keyword evidence="9" id="KW-1185">Reference proteome</keyword>
<comment type="similarity">
    <text evidence="2">Belongs to the ESF1 family.</text>
</comment>
<dbReference type="InterPro" id="IPR012580">
    <property type="entry name" value="NUC153"/>
</dbReference>
<dbReference type="AlphaFoldDB" id="A0A151XD72"/>
<evidence type="ECO:0000256" key="4">
    <source>
        <dbReference type="ARBA" id="ARBA00023242"/>
    </source>
</evidence>
<evidence type="ECO:0000259" key="6">
    <source>
        <dbReference type="Pfam" id="PF08159"/>
    </source>
</evidence>
<evidence type="ECO:0000256" key="3">
    <source>
        <dbReference type="ARBA" id="ARBA00023054"/>
    </source>
</evidence>
<reference evidence="8 9" key="1">
    <citation type="submission" date="2015-09" db="EMBL/GenBank/DDBJ databases">
        <title>Trachymyrmex zeteki WGS genome.</title>
        <authorList>
            <person name="Nygaard S."/>
            <person name="Hu H."/>
            <person name="Boomsma J."/>
            <person name="Zhang G."/>
        </authorList>
    </citation>
    <scope>NUCLEOTIDE SEQUENCE [LARGE SCALE GENOMIC DNA]</scope>
    <source>
        <strain evidence="8">Tzet28-1</strain>
        <tissue evidence="8">Whole body</tissue>
    </source>
</reference>
<feature type="compositionally biased region" description="Acidic residues" evidence="5">
    <location>
        <begin position="216"/>
        <end position="231"/>
    </location>
</feature>
<dbReference type="Pfam" id="PF25121">
    <property type="entry name" value="RRM_ESF1"/>
    <property type="match status" value="1"/>
</dbReference>
<feature type="compositionally biased region" description="Basic and acidic residues" evidence="5">
    <location>
        <begin position="581"/>
        <end position="592"/>
    </location>
</feature>
<feature type="compositionally biased region" description="Basic residues" evidence="5">
    <location>
        <begin position="177"/>
        <end position="186"/>
    </location>
</feature>
<dbReference type="GO" id="GO:0006364">
    <property type="term" value="P:rRNA processing"/>
    <property type="evidence" value="ECO:0007669"/>
    <property type="project" value="InterPro"/>
</dbReference>
<dbReference type="InterPro" id="IPR039754">
    <property type="entry name" value="Esf1"/>
</dbReference>
<organism evidence="8 9">
    <name type="scientific">Mycetomoellerius zeteki</name>
    <dbReference type="NCBI Taxonomy" id="64791"/>
    <lineage>
        <taxon>Eukaryota</taxon>
        <taxon>Metazoa</taxon>
        <taxon>Ecdysozoa</taxon>
        <taxon>Arthropoda</taxon>
        <taxon>Hexapoda</taxon>
        <taxon>Insecta</taxon>
        <taxon>Pterygota</taxon>
        <taxon>Neoptera</taxon>
        <taxon>Endopterygota</taxon>
        <taxon>Hymenoptera</taxon>
        <taxon>Apocrita</taxon>
        <taxon>Aculeata</taxon>
        <taxon>Formicoidea</taxon>
        <taxon>Formicidae</taxon>
        <taxon>Myrmicinae</taxon>
        <taxon>Mycetomoellerius</taxon>
    </lineage>
</organism>
<evidence type="ECO:0000256" key="2">
    <source>
        <dbReference type="ARBA" id="ARBA00009087"/>
    </source>
</evidence>
<dbReference type="Proteomes" id="UP000075809">
    <property type="component" value="Unassembled WGS sequence"/>
</dbReference>
<sequence length="762" mass="88892">MDEMLKDARFAHIARDPKFRRIPKAERKVKIDRRFKGMFKDEKFTVKYTIDKRGRPVNQTTTEDLRKYYDLSSSEDEDASVSSASKKNDEKKVKAIEEDRKDKKKIVKEIELKTEKDSSDKRNKDEKNKSDCLLSQKNFSELKTKEDSPDEDESSDSDTESVQKEFSQAELDENNKQLHKTTKNKNGRLTNEIKEKLRDLTVNYARGEGVLLSDSSSEEESSEASDAEEEIEHNWGELDKDAETTDEITRRLAICNMDWDRIHAVDLMILLNSFLPSSGFIHSVTIYPSEFGLQRMKEEEINGPSELKNEAIRSEDEIEDDNEEGSKYHMEKLRQYQLNRLRYYYAVAEFDSAETANKVYTECDGIEYESTATRLDLRFIPDDMIFDQEPKEECTEIPEPVKYQPRQFTTTALQQVKVELTWDETNPDRQEFTQKLNSGKLQDIDENDLQTYLASGSEDDSDTEEKKDITEKTNDNSEKESEANNDLIGKYKSLLKTIEEEEETKKNKDVELEFSWGLDTKEKAEKLVKGKMKNKEELTPFEQYLEKRKEKRKAKREERKKLKEESQKSDSEDSVPSDVDMNDKYFTDELKNNKLSHKKGMKDNEAGVDSSNEQENSRHEAELELLLMDQDEDGKKHFNMKQIEENATMSKSKRKRLNKKKNVEEEAKEDNFEVNVKDSRFTALFTSHHFNIDPADPHYRKTKGTEALITEKLKRRAENEAHTENDKQFKKPKTNEKLPSELQALVKSVKKKTQNITQPIKG</sequence>
<keyword evidence="3" id="KW-0175">Coiled coil</keyword>
<feature type="compositionally biased region" description="Basic and acidic residues" evidence="5">
    <location>
        <begin position="464"/>
        <end position="482"/>
    </location>
</feature>
<feature type="compositionally biased region" description="Basic residues" evidence="5">
    <location>
        <begin position="651"/>
        <end position="660"/>
    </location>
</feature>
<feature type="compositionally biased region" description="Basic and acidic residues" evidence="5">
    <location>
        <begin position="232"/>
        <end position="242"/>
    </location>
</feature>
<feature type="compositionally biased region" description="Basic and acidic residues" evidence="5">
    <location>
        <begin position="86"/>
        <end position="130"/>
    </location>
</feature>
<name>A0A151XD72_9HYME</name>
<feature type="region of interest" description="Disordered" evidence="5">
    <location>
        <begin position="51"/>
        <end position="190"/>
    </location>
</feature>
<dbReference type="KEGG" id="mzt:108732028"/>
<dbReference type="OrthoDB" id="431825at2759"/>
<proteinExistence type="inferred from homology"/>
<feature type="domain" description="ESF1 RRM" evidence="7">
    <location>
        <begin position="249"/>
        <end position="395"/>
    </location>
</feature>
<accession>A0A151XD72</accession>
<dbReference type="EMBL" id="KQ982294">
    <property type="protein sequence ID" value="KYQ58299.1"/>
    <property type="molecule type" value="Genomic_DNA"/>
</dbReference>
<evidence type="ECO:0000256" key="5">
    <source>
        <dbReference type="SAM" id="MobiDB-lite"/>
    </source>
</evidence>
<dbReference type="PANTHER" id="PTHR12202:SF0">
    <property type="entry name" value="ESF1 HOMOLOG"/>
    <property type="match status" value="1"/>
</dbReference>
<feature type="region of interest" description="Disordered" evidence="5">
    <location>
        <begin position="713"/>
        <end position="740"/>
    </location>
</feature>
<dbReference type="GO" id="GO:0003723">
    <property type="term" value="F:RNA binding"/>
    <property type="evidence" value="ECO:0007669"/>
    <property type="project" value="TreeGrafter"/>
</dbReference>
<dbReference type="STRING" id="64791.A0A151XD72"/>
<feature type="compositionally biased region" description="Basic and acidic residues" evidence="5">
    <location>
        <begin position="527"/>
        <end position="548"/>
    </location>
</feature>
<dbReference type="InterPro" id="IPR056750">
    <property type="entry name" value="RRM_ESF1"/>
</dbReference>
<evidence type="ECO:0000313" key="9">
    <source>
        <dbReference type="Proteomes" id="UP000075809"/>
    </source>
</evidence>
<gene>
    <name evidence="8" type="ORF">ALC60_02719</name>
</gene>
<comment type="subcellular location">
    <subcellularLocation>
        <location evidence="1">Nucleus</location>
        <location evidence="1">Nucleolus</location>
    </subcellularLocation>
</comment>
<feature type="compositionally biased region" description="Basic and acidic residues" evidence="5">
    <location>
        <begin position="555"/>
        <end position="571"/>
    </location>
</feature>
<protein>
    <submittedName>
        <fullName evidence="8">ESF1 like protein</fullName>
    </submittedName>
</protein>
<evidence type="ECO:0000259" key="7">
    <source>
        <dbReference type="Pfam" id="PF25121"/>
    </source>
</evidence>
<evidence type="ECO:0000256" key="1">
    <source>
        <dbReference type="ARBA" id="ARBA00004604"/>
    </source>
</evidence>
<feature type="region of interest" description="Disordered" evidence="5">
    <location>
        <begin position="211"/>
        <end position="242"/>
    </location>
</feature>
<dbReference type="GO" id="GO:0005730">
    <property type="term" value="C:nucleolus"/>
    <property type="evidence" value="ECO:0007669"/>
    <property type="project" value="UniProtKB-SubCell"/>
</dbReference>
<keyword evidence="4" id="KW-0539">Nucleus</keyword>
<evidence type="ECO:0000313" key="8">
    <source>
        <dbReference type="EMBL" id="KYQ58299.1"/>
    </source>
</evidence>
<feature type="compositionally biased region" description="Acidic residues" evidence="5">
    <location>
        <begin position="148"/>
        <end position="159"/>
    </location>
</feature>
<dbReference type="PANTHER" id="PTHR12202">
    <property type="entry name" value="ESF1 HOMOLOG"/>
    <property type="match status" value="1"/>
</dbReference>
<feature type="compositionally biased region" description="Basic and acidic residues" evidence="5">
    <location>
        <begin position="713"/>
        <end position="739"/>
    </location>
</feature>